<feature type="compositionally biased region" description="Gly residues" evidence="1">
    <location>
        <begin position="211"/>
        <end position="247"/>
    </location>
</feature>
<dbReference type="RefSeq" id="WP_175607172.1">
    <property type="nucleotide sequence ID" value="NZ_CAADFC020000033.1"/>
</dbReference>
<dbReference type="AlphaFoldDB" id="A0A508U039"/>
<accession>A0A508U039</accession>
<keyword evidence="2" id="KW-1133">Transmembrane helix</keyword>
<keyword evidence="4" id="KW-1185">Reference proteome</keyword>
<evidence type="ECO:0000256" key="2">
    <source>
        <dbReference type="SAM" id="Phobius"/>
    </source>
</evidence>
<gene>
    <name evidence="3" type="ORF">CI1B_80160</name>
</gene>
<name>A0A508U039_9BRAD</name>
<protein>
    <submittedName>
        <fullName evidence="3">Uncharacterized protein</fullName>
    </submittedName>
</protein>
<feature type="transmembrane region" description="Helical" evidence="2">
    <location>
        <begin position="6"/>
        <end position="25"/>
    </location>
</feature>
<reference evidence="3" key="1">
    <citation type="submission" date="2019-02" db="EMBL/GenBank/DDBJ databases">
        <authorList>
            <person name="Pothier F.J."/>
        </authorList>
    </citation>
    <scope>NUCLEOTIDE SEQUENCE</scope>
    <source>
        <strain evidence="3">CI-1B</strain>
    </source>
</reference>
<dbReference type="Proteomes" id="UP000328092">
    <property type="component" value="Unassembled WGS sequence"/>
</dbReference>
<dbReference type="PIRSF" id="PIRSF032817">
    <property type="entry name" value="UCP032817"/>
    <property type="match status" value="1"/>
</dbReference>
<comment type="caution">
    <text evidence="3">The sequence shown here is derived from an EMBL/GenBank/DDBJ whole genome shotgun (WGS) entry which is preliminary data.</text>
</comment>
<keyword evidence="2" id="KW-0812">Transmembrane</keyword>
<sequence length="247" mass="26257">MVVTPVSALMGVVAAAAVIGSAVLFGKWQTLRRAEFIRTFTLPQGLLARLEKRHPGFTRKDSALVSRGLRQFFLAYLMSGKRYVSMPSQAADDLWHEFILYTREYDAFCRRAFGSFLHHTPAVVLVKERRRSNEGLRRVWWYCCKYENLDPVRPTRLPLLFALDAKLNIPNGFVYHPDCEALRRSGAGGSSPYCGGDFADSSIDGSSAGFGDSGGSDGSGGDGGSGDGGGDGGGGDGGGGCGGGGGD</sequence>
<proteinExistence type="predicted"/>
<evidence type="ECO:0000313" key="3">
    <source>
        <dbReference type="EMBL" id="VIO79682.1"/>
    </source>
</evidence>
<evidence type="ECO:0000313" key="4">
    <source>
        <dbReference type="Proteomes" id="UP000328092"/>
    </source>
</evidence>
<organism evidence="3 4">
    <name type="scientific">Bradyrhizobium ivorense</name>
    <dbReference type="NCBI Taxonomy" id="2511166"/>
    <lineage>
        <taxon>Bacteria</taxon>
        <taxon>Pseudomonadati</taxon>
        <taxon>Pseudomonadota</taxon>
        <taxon>Alphaproteobacteria</taxon>
        <taxon>Hyphomicrobiales</taxon>
        <taxon>Nitrobacteraceae</taxon>
        <taxon>Bradyrhizobium</taxon>
    </lineage>
</organism>
<evidence type="ECO:0000256" key="1">
    <source>
        <dbReference type="SAM" id="MobiDB-lite"/>
    </source>
</evidence>
<keyword evidence="2" id="KW-0472">Membrane</keyword>
<feature type="region of interest" description="Disordered" evidence="1">
    <location>
        <begin position="205"/>
        <end position="247"/>
    </location>
</feature>
<dbReference type="InterPro" id="IPR017008">
    <property type="entry name" value="UCP032817-like"/>
</dbReference>
<dbReference type="EMBL" id="CAADFC020000033">
    <property type="protein sequence ID" value="VIO79682.1"/>
    <property type="molecule type" value="Genomic_DNA"/>
</dbReference>